<comment type="caution">
    <text evidence="2">The sequence shown here is derived from an EMBL/GenBank/DDBJ whole genome shotgun (WGS) entry which is preliminary data.</text>
</comment>
<evidence type="ECO:0000313" key="3">
    <source>
        <dbReference type="Proteomes" id="UP000499080"/>
    </source>
</evidence>
<gene>
    <name evidence="2" type="ORF">AVEN_251566_1</name>
</gene>
<proteinExistence type="predicted"/>
<feature type="compositionally biased region" description="Polar residues" evidence="1">
    <location>
        <begin position="123"/>
        <end position="132"/>
    </location>
</feature>
<evidence type="ECO:0000313" key="2">
    <source>
        <dbReference type="EMBL" id="GBM39639.1"/>
    </source>
</evidence>
<dbReference type="EMBL" id="BGPR01000903">
    <property type="protein sequence ID" value="GBM39639.1"/>
    <property type="molecule type" value="Genomic_DNA"/>
</dbReference>
<feature type="region of interest" description="Disordered" evidence="1">
    <location>
        <begin position="79"/>
        <end position="132"/>
    </location>
</feature>
<reference evidence="2 3" key="1">
    <citation type="journal article" date="2019" name="Sci. Rep.">
        <title>Orb-weaving spider Araneus ventricosus genome elucidates the spidroin gene catalogue.</title>
        <authorList>
            <person name="Kono N."/>
            <person name="Nakamura H."/>
            <person name="Ohtoshi R."/>
            <person name="Moran D.A.P."/>
            <person name="Shinohara A."/>
            <person name="Yoshida Y."/>
            <person name="Fujiwara M."/>
            <person name="Mori M."/>
            <person name="Tomita M."/>
            <person name="Arakawa K."/>
        </authorList>
    </citation>
    <scope>NUCLEOTIDE SEQUENCE [LARGE SCALE GENOMIC DNA]</scope>
</reference>
<feature type="compositionally biased region" description="Low complexity" evidence="1">
    <location>
        <begin position="90"/>
        <end position="114"/>
    </location>
</feature>
<protein>
    <submittedName>
        <fullName evidence="2">Uncharacterized protein</fullName>
    </submittedName>
</protein>
<name>A0A4Y2FH24_ARAVE</name>
<evidence type="ECO:0000256" key="1">
    <source>
        <dbReference type="SAM" id="MobiDB-lite"/>
    </source>
</evidence>
<accession>A0A4Y2FH24</accession>
<dbReference type="Proteomes" id="UP000499080">
    <property type="component" value="Unassembled WGS sequence"/>
</dbReference>
<sequence>MLFFFFLNKIPVSCPSNRSVTDLVTGTGIRDGVLFCRMGGIGMSRLSSFVSVERKRLKLKFPEFDQEKDEEECAKMINVYHSNPHGHAGPAGPSYSRRPSASSSASSTPVTTPVHRLRLKPRSASSSPKRQP</sequence>
<keyword evidence="3" id="KW-1185">Reference proteome</keyword>
<dbReference type="AlphaFoldDB" id="A0A4Y2FH24"/>
<organism evidence="2 3">
    <name type="scientific">Araneus ventricosus</name>
    <name type="common">Orbweaver spider</name>
    <name type="synonym">Epeira ventricosa</name>
    <dbReference type="NCBI Taxonomy" id="182803"/>
    <lineage>
        <taxon>Eukaryota</taxon>
        <taxon>Metazoa</taxon>
        <taxon>Ecdysozoa</taxon>
        <taxon>Arthropoda</taxon>
        <taxon>Chelicerata</taxon>
        <taxon>Arachnida</taxon>
        <taxon>Araneae</taxon>
        <taxon>Araneomorphae</taxon>
        <taxon>Entelegynae</taxon>
        <taxon>Araneoidea</taxon>
        <taxon>Araneidae</taxon>
        <taxon>Araneus</taxon>
    </lineage>
</organism>